<feature type="domain" description="MaoC-like" evidence="1">
    <location>
        <begin position="24"/>
        <end position="121"/>
    </location>
</feature>
<accession>A0ABT0D9P6</accession>
<protein>
    <submittedName>
        <fullName evidence="2">MaoC family dehydratase</fullName>
    </submittedName>
</protein>
<proteinExistence type="predicted"/>
<dbReference type="InterPro" id="IPR029069">
    <property type="entry name" value="HotDog_dom_sf"/>
</dbReference>
<comment type="caution">
    <text evidence="2">The sequence shown here is derived from an EMBL/GenBank/DDBJ whole genome shotgun (WGS) entry which is preliminary data.</text>
</comment>
<dbReference type="Gene3D" id="3.10.129.10">
    <property type="entry name" value="Hotdog Thioesterase"/>
    <property type="match status" value="1"/>
</dbReference>
<dbReference type="InterPro" id="IPR002539">
    <property type="entry name" value="MaoC-like_dom"/>
</dbReference>
<dbReference type="InterPro" id="IPR052342">
    <property type="entry name" value="MCH/BMMD"/>
</dbReference>
<organism evidence="2 3">
    <name type="scientific">Ancylobacter crimeensis</name>
    <dbReference type="NCBI Taxonomy" id="2579147"/>
    <lineage>
        <taxon>Bacteria</taxon>
        <taxon>Pseudomonadati</taxon>
        <taxon>Pseudomonadota</taxon>
        <taxon>Alphaproteobacteria</taxon>
        <taxon>Hyphomicrobiales</taxon>
        <taxon>Xanthobacteraceae</taxon>
        <taxon>Ancylobacter</taxon>
    </lineage>
</organism>
<dbReference type="Proteomes" id="UP001203284">
    <property type="component" value="Unassembled WGS sequence"/>
</dbReference>
<dbReference type="Pfam" id="PF01575">
    <property type="entry name" value="MaoC_dehydratas"/>
    <property type="match status" value="1"/>
</dbReference>
<keyword evidence="3" id="KW-1185">Reference proteome</keyword>
<dbReference type="PANTHER" id="PTHR43664">
    <property type="entry name" value="MONOAMINE OXIDASE-RELATED"/>
    <property type="match status" value="1"/>
</dbReference>
<evidence type="ECO:0000313" key="2">
    <source>
        <dbReference type="EMBL" id="MCK0196668.1"/>
    </source>
</evidence>
<gene>
    <name evidence="2" type="ORF">MWN34_07040</name>
</gene>
<evidence type="ECO:0000259" key="1">
    <source>
        <dbReference type="Pfam" id="PF01575"/>
    </source>
</evidence>
<sequence>MRFFEDVDVGDEEALGSHTFMAPEIIAFARAWDPQPFHLDAAAAARTHFGGLVASGWHTAAIWSRLHAAAQARLHGQMRARGERVPRVGPSPGFRDLQWLKPVHAGDTLSFASKVTAKKPSASRPEWGLVFSHETGTNQYGRLVFAFTNCVFVERQEA</sequence>
<dbReference type="SUPFAM" id="SSF54637">
    <property type="entry name" value="Thioesterase/thiol ester dehydrase-isomerase"/>
    <property type="match status" value="1"/>
</dbReference>
<dbReference type="CDD" id="cd03454">
    <property type="entry name" value="YdeM"/>
    <property type="match status" value="1"/>
</dbReference>
<dbReference type="PANTHER" id="PTHR43664:SF1">
    <property type="entry name" value="BETA-METHYLMALYL-COA DEHYDRATASE"/>
    <property type="match status" value="1"/>
</dbReference>
<dbReference type="EMBL" id="JALKCH010000004">
    <property type="protein sequence ID" value="MCK0196668.1"/>
    <property type="molecule type" value="Genomic_DNA"/>
</dbReference>
<reference evidence="2 3" key="1">
    <citation type="submission" date="2022-04" db="EMBL/GenBank/DDBJ databases">
        <authorList>
            <person name="Grouzdev D.S."/>
            <person name="Pantiukh K.S."/>
            <person name="Krutkina M.S."/>
        </authorList>
    </citation>
    <scope>NUCLEOTIDE SEQUENCE [LARGE SCALE GENOMIC DNA]</scope>
    <source>
        <strain evidence="2 3">6x-1</strain>
    </source>
</reference>
<evidence type="ECO:0000313" key="3">
    <source>
        <dbReference type="Proteomes" id="UP001203284"/>
    </source>
</evidence>
<dbReference type="RefSeq" id="WP_247027983.1">
    <property type="nucleotide sequence ID" value="NZ_JALKCH010000004.1"/>
</dbReference>
<name>A0ABT0D9P6_9HYPH</name>